<keyword evidence="1" id="KW-0472">Membrane</keyword>
<comment type="caution">
    <text evidence="2">The sequence shown here is derived from an EMBL/GenBank/DDBJ whole genome shotgun (WGS) entry which is preliminary data.</text>
</comment>
<protein>
    <submittedName>
        <fullName evidence="2">Uncharacterized protein</fullName>
    </submittedName>
</protein>
<name>A0A699TA79_TANCI</name>
<reference evidence="2" key="1">
    <citation type="journal article" date="2019" name="Sci. Rep.">
        <title>Draft genome of Tanacetum cinerariifolium, the natural source of mosquito coil.</title>
        <authorList>
            <person name="Yamashiro T."/>
            <person name="Shiraishi A."/>
            <person name="Satake H."/>
            <person name="Nakayama K."/>
        </authorList>
    </citation>
    <scope>NUCLEOTIDE SEQUENCE</scope>
</reference>
<organism evidence="2">
    <name type="scientific">Tanacetum cinerariifolium</name>
    <name type="common">Dalmatian daisy</name>
    <name type="synonym">Chrysanthemum cinerariifolium</name>
    <dbReference type="NCBI Taxonomy" id="118510"/>
    <lineage>
        <taxon>Eukaryota</taxon>
        <taxon>Viridiplantae</taxon>
        <taxon>Streptophyta</taxon>
        <taxon>Embryophyta</taxon>
        <taxon>Tracheophyta</taxon>
        <taxon>Spermatophyta</taxon>
        <taxon>Magnoliopsida</taxon>
        <taxon>eudicotyledons</taxon>
        <taxon>Gunneridae</taxon>
        <taxon>Pentapetalae</taxon>
        <taxon>asterids</taxon>
        <taxon>campanulids</taxon>
        <taxon>Asterales</taxon>
        <taxon>Asteraceae</taxon>
        <taxon>Asteroideae</taxon>
        <taxon>Anthemideae</taxon>
        <taxon>Anthemidinae</taxon>
        <taxon>Tanacetum</taxon>
    </lineage>
</organism>
<sequence length="89" mass="9482">VNNAVNNGRSTDKIKVLNAKAKGVSAAGETLSTATLAVSAVSVWLVLVLLKLLCLIVSKDRRNVKCFENQEAKMVQKQMALGILKSITG</sequence>
<keyword evidence="1" id="KW-1133">Transmembrane helix</keyword>
<evidence type="ECO:0000313" key="2">
    <source>
        <dbReference type="EMBL" id="GFD07077.1"/>
    </source>
</evidence>
<gene>
    <name evidence="2" type="ORF">Tci_879046</name>
</gene>
<accession>A0A699TA79</accession>
<keyword evidence="1" id="KW-0812">Transmembrane</keyword>
<dbReference type="AlphaFoldDB" id="A0A699TA79"/>
<feature type="transmembrane region" description="Helical" evidence="1">
    <location>
        <begin position="34"/>
        <end position="57"/>
    </location>
</feature>
<evidence type="ECO:0000256" key="1">
    <source>
        <dbReference type="SAM" id="Phobius"/>
    </source>
</evidence>
<proteinExistence type="predicted"/>
<feature type="non-terminal residue" evidence="2">
    <location>
        <position position="1"/>
    </location>
</feature>
<dbReference type="EMBL" id="BKCJ011229149">
    <property type="protein sequence ID" value="GFD07077.1"/>
    <property type="molecule type" value="Genomic_DNA"/>
</dbReference>